<sequence length="325" mass="34072">MRAVEYQGAGGPEVMRIVERPRPQPKPGEVLVRVAAAGLNRADVQQRKGVYPPPKGASDIPGLEVSGTIAELGDGVDSFGLGEEVCALLAGGGYAEYVAVPAGQVLPVPTGTTLIDAAALPEVVCTVWSNLFMNVRVEKGNWVLIHGGAGGIGTMATQLVAAHGAHPVVTAGSEEKLAYCYRFGAEAGINYRDEDFVEEMLDLSDGHGADVILDVVGATYLDRNLHALAPGGRLVVIGLQGGAKAELDLGLLMSRRASVHGTTLRARPIEEKARIVADVATHVWPLVAAGTVRTAVEVRYPLDQAAAAHEHFDSGEHTGKILLTM</sequence>
<dbReference type="Gene3D" id="3.90.180.10">
    <property type="entry name" value="Medium-chain alcohol dehydrogenases, catalytic domain"/>
    <property type="match status" value="1"/>
</dbReference>
<dbReference type="CDD" id="cd05276">
    <property type="entry name" value="p53_inducible_oxidoreductase"/>
    <property type="match status" value="1"/>
</dbReference>
<dbReference type="Gene3D" id="3.40.50.720">
    <property type="entry name" value="NAD(P)-binding Rossmann-like Domain"/>
    <property type="match status" value="1"/>
</dbReference>
<evidence type="ECO:0000256" key="1">
    <source>
        <dbReference type="ARBA" id="ARBA00022857"/>
    </source>
</evidence>
<evidence type="ECO:0000259" key="3">
    <source>
        <dbReference type="SMART" id="SM00829"/>
    </source>
</evidence>
<dbReference type="InterPro" id="IPR013149">
    <property type="entry name" value="ADH-like_C"/>
</dbReference>
<dbReference type="InterPro" id="IPR014189">
    <property type="entry name" value="Quinone_OxRdtase_PIG3"/>
</dbReference>
<dbReference type="InterPro" id="IPR011032">
    <property type="entry name" value="GroES-like_sf"/>
</dbReference>
<name>A0A3L6ZK39_9MICO</name>
<dbReference type="PANTHER" id="PTHR48106:SF8">
    <property type="entry name" value="OS02G0805600 PROTEIN"/>
    <property type="match status" value="1"/>
</dbReference>
<dbReference type="AlphaFoldDB" id="A0A3L6ZK39"/>
<dbReference type="InterPro" id="IPR036291">
    <property type="entry name" value="NAD(P)-bd_dom_sf"/>
</dbReference>
<protein>
    <submittedName>
        <fullName evidence="4">NAD(P)H-quinone oxidoreductase</fullName>
    </submittedName>
</protein>
<dbReference type="Pfam" id="PF08240">
    <property type="entry name" value="ADH_N"/>
    <property type="match status" value="1"/>
</dbReference>
<dbReference type="GO" id="GO:0016651">
    <property type="term" value="F:oxidoreductase activity, acting on NAD(P)H"/>
    <property type="evidence" value="ECO:0007669"/>
    <property type="project" value="TreeGrafter"/>
</dbReference>
<dbReference type="Proteomes" id="UP000270299">
    <property type="component" value="Unassembled WGS sequence"/>
</dbReference>
<evidence type="ECO:0000256" key="2">
    <source>
        <dbReference type="ARBA" id="ARBA00023002"/>
    </source>
</evidence>
<reference evidence="4 5" key="1">
    <citation type="submission" date="2018-10" db="EMBL/GenBank/DDBJ databases">
        <authorList>
            <person name="Li J."/>
        </authorList>
    </citation>
    <scope>NUCLEOTIDE SEQUENCE [LARGE SCALE GENOMIC DNA]</scope>
    <source>
        <strain evidence="4 5">CCTCC AB209002</strain>
    </source>
</reference>
<keyword evidence="1" id="KW-0521">NADP</keyword>
<accession>A0A3L6ZK39</accession>
<dbReference type="EMBL" id="RCUV01000021">
    <property type="protein sequence ID" value="RLP68346.1"/>
    <property type="molecule type" value="Genomic_DNA"/>
</dbReference>
<proteinExistence type="predicted"/>
<dbReference type="SMART" id="SM00829">
    <property type="entry name" value="PKS_ER"/>
    <property type="match status" value="1"/>
</dbReference>
<dbReference type="Pfam" id="PF00107">
    <property type="entry name" value="ADH_zinc_N"/>
    <property type="match status" value="1"/>
</dbReference>
<dbReference type="GO" id="GO:0070402">
    <property type="term" value="F:NADPH binding"/>
    <property type="evidence" value="ECO:0007669"/>
    <property type="project" value="TreeGrafter"/>
</dbReference>
<feature type="domain" description="Enoyl reductase (ER)" evidence="3">
    <location>
        <begin position="10"/>
        <end position="323"/>
    </location>
</feature>
<keyword evidence="5" id="KW-1185">Reference proteome</keyword>
<comment type="caution">
    <text evidence="4">The sequence shown here is derived from an EMBL/GenBank/DDBJ whole genome shotgun (WGS) entry which is preliminary data.</text>
</comment>
<dbReference type="InterPro" id="IPR020843">
    <property type="entry name" value="ER"/>
</dbReference>
<evidence type="ECO:0000313" key="5">
    <source>
        <dbReference type="Proteomes" id="UP000270299"/>
    </source>
</evidence>
<dbReference type="OrthoDB" id="9780520at2"/>
<dbReference type="SUPFAM" id="SSF51735">
    <property type="entry name" value="NAD(P)-binding Rossmann-fold domains"/>
    <property type="match status" value="1"/>
</dbReference>
<dbReference type="NCBIfam" id="TIGR02824">
    <property type="entry name" value="quinone_pig3"/>
    <property type="match status" value="1"/>
</dbReference>
<dbReference type="SUPFAM" id="SSF50129">
    <property type="entry name" value="GroES-like"/>
    <property type="match status" value="1"/>
</dbReference>
<dbReference type="InterPro" id="IPR013154">
    <property type="entry name" value="ADH-like_N"/>
</dbReference>
<dbReference type="PANTHER" id="PTHR48106">
    <property type="entry name" value="QUINONE OXIDOREDUCTASE PIG3-RELATED"/>
    <property type="match status" value="1"/>
</dbReference>
<keyword evidence="2" id="KW-0560">Oxidoreductase</keyword>
<gene>
    <name evidence="4" type="ORF">D9V29_13925</name>
</gene>
<evidence type="ECO:0000313" key="4">
    <source>
        <dbReference type="EMBL" id="RLP68346.1"/>
    </source>
</evidence>
<organism evidence="4 5">
    <name type="scientific">Mycetocola manganoxydans</name>
    <dbReference type="NCBI Taxonomy" id="699879"/>
    <lineage>
        <taxon>Bacteria</taxon>
        <taxon>Bacillati</taxon>
        <taxon>Actinomycetota</taxon>
        <taxon>Actinomycetes</taxon>
        <taxon>Micrococcales</taxon>
        <taxon>Microbacteriaceae</taxon>
        <taxon>Mycetocola</taxon>
    </lineage>
</organism>